<comment type="caution">
    <text evidence="1">The sequence shown here is derived from an EMBL/GenBank/DDBJ whole genome shotgun (WGS) entry which is preliminary data.</text>
</comment>
<keyword evidence="2" id="KW-1185">Reference proteome</keyword>
<dbReference type="SUPFAM" id="SSF52540">
    <property type="entry name" value="P-loop containing nucleoside triphosphate hydrolases"/>
    <property type="match status" value="1"/>
</dbReference>
<reference evidence="1 2" key="1">
    <citation type="submission" date="2020-03" db="EMBL/GenBank/DDBJ databases">
        <title>Genomic Encyclopedia of Type Strains, Phase IV (KMG-IV): sequencing the most valuable type-strain genomes for metagenomic binning, comparative biology and taxonomic classification.</title>
        <authorList>
            <person name="Goeker M."/>
        </authorList>
    </citation>
    <scope>NUCLEOTIDE SEQUENCE [LARGE SCALE GENOMIC DNA]</scope>
    <source>
        <strain evidence="1 2">DSM 105096</strain>
    </source>
</reference>
<name>A0ABX0XE99_9BACT</name>
<dbReference type="RefSeq" id="WP_168038916.1">
    <property type="nucleotide sequence ID" value="NZ_JAATJH010000005.1"/>
</dbReference>
<proteinExistence type="predicted"/>
<sequence length="849" mass="97891">MKKLIKYTILPQDLYVDREADRQLKRIVNEMQRPGYVLVARQMGKTNLLFNAKRNLETTDVRFVYIDMSNMFNSQLDCYRNIIDLIVESQFEGSITVDTQIIKIRKLSSPPHIEYTKCLRFLLKEFSGKLVLVLDEIDALKSVSYSDHVFAQIRSNYFARVNYPEFERLTYLLSGVIEPIDLIKDKNKSPFNIGEKIYLDDFTLSEHEEFVRKSMLDINHEISLFIFEQTGGNPRLTFDILSELEDKIIEGQNIFIEDVEKVIKKKYLTNFDVAPVDHIRELVQDNKMARKAVRKLQSGINNISDEEWKKLYLFGIVGAKKTSKVIIKNRIISDSLTLEWINSVDNLIGDLFAEGYGSFSNKRFEDAIEIFTRYLSETDIISNSNKDIANFTIGRSYYNLGKFELASEKFKEPFSTKPLDKEARMFQGLAMMASGQSSIGAEIIETELKTAHPGYTHNLAKINLAYFYSDVDSIKTERIVDSLLKDLSSEIDDGENGIDYFLTASRYLKAATLVEKDEINGALELILLAMNSSAVEYMPEILRYKTELDGDSSGDDILRAKNLIIDNSLNFESSGQKYLGFNEFILLNILYTLHKLRLYDDRDELVSYAVEKLYTGRSEWEILAIVGKVVKKKHDLALYTKYVIDKKIITVNSEHIGIIRVLLMNSDDKVFNYLDYFNTFVSLISSDVSIFVASDIKIMGIGNGYEYQESNFLRLISNVEIFEKCIGYVPLDKIHETFLVYYWKAYGLYAINLEKEAKLAANRCISIIEEYRDLAISLITKEGLESVRRQMYQIIGKTINSKPVLQGKKIQRNTVVKVEYINGDIKLVKFKKIEKDYRNGQCKILEINK</sequence>
<evidence type="ECO:0000313" key="1">
    <source>
        <dbReference type="EMBL" id="NJC27639.1"/>
    </source>
</evidence>
<dbReference type="SUPFAM" id="SSF48452">
    <property type="entry name" value="TPR-like"/>
    <property type="match status" value="1"/>
</dbReference>
<dbReference type="InterPro" id="IPR027417">
    <property type="entry name" value="P-loop_NTPase"/>
</dbReference>
<dbReference type="EMBL" id="JAATJH010000005">
    <property type="protein sequence ID" value="NJC27639.1"/>
    <property type="molecule type" value="Genomic_DNA"/>
</dbReference>
<dbReference type="Gene3D" id="3.40.50.300">
    <property type="entry name" value="P-loop containing nucleotide triphosphate hydrolases"/>
    <property type="match status" value="1"/>
</dbReference>
<dbReference type="Proteomes" id="UP000770785">
    <property type="component" value="Unassembled WGS sequence"/>
</dbReference>
<accession>A0ABX0XE99</accession>
<dbReference type="InterPro" id="IPR011990">
    <property type="entry name" value="TPR-like_helical_dom_sf"/>
</dbReference>
<dbReference type="Gene3D" id="1.25.40.10">
    <property type="entry name" value="Tetratricopeptide repeat domain"/>
    <property type="match status" value="1"/>
</dbReference>
<organism evidence="1 2">
    <name type="scientific">Neolewinella antarctica</name>
    <dbReference type="NCBI Taxonomy" id="442734"/>
    <lineage>
        <taxon>Bacteria</taxon>
        <taxon>Pseudomonadati</taxon>
        <taxon>Bacteroidota</taxon>
        <taxon>Saprospiria</taxon>
        <taxon>Saprospirales</taxon>
        <taxon>Lewinellaceae</taxon>
        <taxon>Neolewinella</taxon>
    </lineage>
</organism>
<gene>
    <name evidence="1" type="ORF">GGR27_003156</name>
</gene>
<evidence type="ECO:0000313" key="2">
    <source>
        <dbReference type="Proteomes" id="UP000770785"/>
    </source>
</evidence>
<dbReference type="Pfam" id="PF14516">
    <property type="entry name" value="AAA_35"/>
    <property type="match status" value="1"/>
</dbReference>
<protein>
    <submittedName>
        <fullName evidence="1">Tetratricopeptide (TPR) repeat protein</fullName>
    </submittedName>
</protein>